<name>A0A3S0IZG3_9GAMM</name>
<dbReference type="Pfam" id="PF24697">
    <property type="entry name" value="DUF7661"/>
    <property type="match status" value="1"/>
</dbReference>
<comment type="caution">
    <text evidence="2">The sequence shown here is derived from an EMBL/GenBank/DDBJ whole genome shotgun (WGS) entry which is preliminary data.</text>
</comment>
<dbReference type="Proteomes" id="UP000282060">
    <property type="component" value="Unassembled WGS sequence"/>
</dbReference>
<organism evidence="2 3">
    <name type="scientific">Shewanella atlantica</name>
    <dbReference type="NCBI Taxonomy" id="271099"/>
    <lineage>
        <taxon>Bacteria</taxon>
        <taxon>Pseudomonadati</taxon>
        <taxon>Pseudomonadota</taxon>
        <taxon>Gammaproteobacteria</taxon>
        <taxon>Alteromonadales</taxon>
        <taxon>Shewanellaceae</taxon>
        <taxon>Shewanella</taxon>
    </lineage>
</organism>
<evidence type="ECO:0000313" key="3">
    <source>
        <dbReference type="Proteomes" id="UP000282060"/>
    </source>
</evidence>
<accession>A0A3S0IZG3</accession>
<gene>
    <name evidence="2" type="ORF">EKG39_03450</name>
</gene>
<dbReference type="OrthoDB" id="8758505at2"/>
<sequence>MFIKFDVFGKNMSVRREDEQWLLFVDSGMGMRTRVFDVVIPPHLKQDELAIYLDDIFHEHASESHPHVRLLS</sequence>
<dbReference type="InterPro" id="IPR056078">
    <property type="entry name" value="DUF7661"/>
</dbReference>
<evidence type="ECO:0000313" key="2">
    <source>
        <dbReference type="EMBL" id="RTR34728.1"/>
    </source>
</evidence>
<dbReference type="RefSeq" id="WP_126504232.1">
    <property type="nucleotide sequence ID" value="NZ_RXNV01000001.1"/>
</dbReference>
<dbReference type="AlphaFoldDB" id="A0A3S0IZG3"/>
<feature type="domain" description="DUF7661" evidence="1">
    <location>
        <begin position="3"/>
        <end position="71"/>
    </location>
</feature>
<protein>
    <recommendedName>
        <fullName evidence="1">DUF7661 domain-containing protein</fullName>
    </recommendedName>
</protein>
<reference evidence="2 3" key="1">
    <citation type="submission" date="2018-12" db="EMBL/GenBank/DDBJ databases">
        <authorList>
            <person name="Yu L."/>
        </authorList>
    </citation>
    <scope>NUCLEOTIDE SEQUENCE [LARGE SCALE GENOMIC DNA]</scope>
    <source>
        <strain evidence="2 3">HAW-EB5</strain>
    </source>
</reference>
<keyword evidence="3" id="KW-1185">Reference proteome</keyword>
<dbReference type="EMBL" id="RXNV01000001">
    <property type="protein sequence ID" value="RTR34728.1"/>
    <property type="molecule type" value="Genomic_DNA"/>
</dbReference>
<proteinExistence type="predicted"/>
<evidence type="ECO:0000259" key="1">
    <source>
        <dbReference type="Pfam" id="PF24697"/>
    </source>
</evidence>